<evidence type="ECO:0008006" key="4">
    <source>
        <dbReference type="Google" id="ProtNLM"/>
    </source>
</evidence>
<dbReference type="EMBL" id="MHCA01000051">
    <property type="protein sequence ID" value="OGY10706.1"/>
    <property type="molecule type" value="Genomic_DNA"/>
</dbReference>
<reference evidence="2 3" key="1">
    <citation type="journal article" date="2016" name="Nat. Commun.">
        <title>Thousands of microbial genomes shed light on interconnected biogeochemical processes in an aquifer system.</title>
        <authorList>
            <person name="Anantharaman K."/>
            <person name="Brown C.T."/>
            <person name="Hug L.A."/>
            <person name="Sharon I."/>
            <person name="Castelle C.J."/>
            <person name="Probst A.J."/>
            <person name="Thomas B.C."/>
            <person name="Singh A."/>
            <person name="Wilkins M.J."/>
            <person name="Karaoz U."/>
            <person name="Brodie E.L."/>
            <person name="Williams K.H."/>
            <person name="Hubbard S.S."/>
            <person name="Banfield J.F."/>
        </authorList>
    </citation>
    <scope>NUCLEOTIDE SEQUENCE [LARGE SCALE GENOMIC DNA]</scope>
</reference>
<feature type="transmembrane region" description="Helical" evidence="1">
    <location>
        <begin position="87"/>
        <end position="108"/>
    </location>
</feature>
<keyword evidence="1" id="KW-0472">Membrane</keyword>
<name>A0A1G1V5P6_9BACT</name>
<comment type="caution">
    <text evidence="2">The sequence shown here is derived from an EMBL/GenBank/DDBJ whole genome shotgun (WGS) entry which is preliminary data.</text>
</comment>
<organism evidence="2 3">
    <name type="scientific">Candidatus Blackburnbacteria bacterium RIFCSPHIGHO2_12_FULL_41_13b</name>
    <dbReference type="NCBI Taxonomy" id="1797517"/>
    <lineage>
        <taxon>Bacteria</taxon>
        <taxon>Candidatus Blackburniibacteriota</taxon>
    </lineage>
</organism>
<evidence type="ECO:0000256" key="1">
    <source>
        <dbReference type="SAM" id="Phobius"/>
    </source>
</evidence>
<feature type="transmembrane region" description="Helical" evidence="1">
    <location>
        <begin position="54"/>
        <end position="75"/>
    </location>
</feature>
<dbReference type="AlphaFoldDB" id="A0A1G1V5P6"/>
<sequence>MGSYQTLFPFLALIGPFFIWPIEQILPYPYLVEELFKALAILSLPLGQLDRNTAIKLALVFGFLFAFSESVFYFINILSTGSPENLFLRNVFTIPLHVLTTLVLMLTAKKGLKTLVAGLGTAILIHYFFNLMVSQR</sequence>
<proteinExistence type="predicted"/>
<dbReference type="STRING" id="1797517.A3F61_02320"/>
<gene>
    <name evidence="2" type="ORF">A3F61_02320</name>
</gene>
<dbReference type="InterPro" id="IPR026898">
    <property type="entry name" value="PrsW"/>
</dbReference>
<dbReference type="Proteomes" id="UP000178272">
    <property type="component" value="Unassembled WGS sequence"/>
</dbReference>
<keyword evidence="1" id="KW-0812">Transmembrane</keyword>
<evidence type="ECO:0000313" key="2">
    <source>
        <dbReference type="EMBL" id="OGY10706.1"/>
    </source>
</evidence>
<keyword evidence="1" id="KW-1133">Transmembrane helix</keyword>
<accession>A0A1G1V5P6</accession>
<dbReference type="GO" id="GO:0008233">
    <property type="term" value="F:peptidase activity"/>
    <property type="evidence" value="ECO:0007669"/>
    <property type="project" value="InterPro"/>
</dbReference>
<feature type="transmembrane region" description="Helical" evidence="1">
    <location>
        <begin position="7"/>
        <end position="26"/>
    </location>
</feature>
<feature type="transmembrane region" description="Helical" evidence="1">
    <location>
        <begin position="114"/>
        <end position="133"/>
    </location>
</feature>
<protein>
    <recommendedName>
        <fullName evidence="4">PrsW family intramembrane metalloprotease</fullName>
    </recommendedName>
</protein>
<dbReference type="Pfam" id="PF13367">
    <property type="entry name" value="PrsW-protease"/>
    <property type="match status" value="1"/>
</dbReference>
<evidence type="ECO:0000313" key="3">
    <source>
        <dbReference type="Proteomes" id="UP000178272"/>
    </source>
</evidence>